<reference evidence="1 2" key="1">
    <citation type="journal article" date="2016" name="Genome Announc.">
        <title>Draft Genome Sequence of Planomonospora sphaerica JCM9374, a Rare Actinomycete.</title>
        <authorList>
            <person name="Dohra H."/>
            <person name="Suzuki T."/>
            <person name="Inoue Y."/>
            <person name="Kodani S."/>
        </authorList>
    </citation>
    <scope>NUCLEOTIDE SEQUENCE [LARGE SCALE GENOMIC DNA]</scope>
    <source>
        <strain evidence="1 2">JCM 9374</strain>
    </source>
</reference>
<evidence type="ECO:0000313" key="2">
    <source>
        <dbReference type="Proteomes" id="UP000077701"/>
    </source>
</evidence>
<accession>A0A171DIK7</accession>
<dbReference type="SUPFAM" id="SSF46689">
    <property type="entry name" value="Homeodomain-like"/>
    <property type="match status" value="1"/>
</dbReference>
<organism evidence="1 2">
    <name type="scientific">Planomonospora sphaerica</name>
    <dbReference type="NCBI Taxonomy" id="161355"/>
    <lineage>
        <taxon>Bacteria</taxon>
        <taxon>Bacillati</taxon>
        <taxon>Actinomycetota</taxon>
        <taxon>Actinomycetes</taxon>
        <taxon>Streptosporangiales</taxon>
        <taxon>Streptosporangiaceae</taxon>
        <taxon>Planomonospora</taxon>
    </lineage>
</organism>
<dbReference type="OrthoDB" id="341531at2"/>
<reference evidence="2" key="2">
    <citation type="submission" date="2016-04" db="EMBL/GenBank/DDBJ databases">
        <title>Planomonospora sphaerica JCM9374 whole genome shotgun sequence.</title>
        <authorList>
            <person name="Suzuki T."/>
            <person name="Dohra H."/>
            <person name="Kodani S."/>
        </authorList>
    </citation>
    <scope>NUCLEOTIDE SEQUENCE [LARGE SCALE GENOMIC DNA]</scope>
    <source>
        <strain evidence="2">JCM 9374</strain>
    </source>
</reference>
<sequence>MARKGRRATFEEKVFALRLLEQGMSPDRVAEALGVGRESIFRWKRQARLVAPRHYGSRRRRADQE</sequence>
<dbReference type="EMBL" id="BDCX01000011">
    <property type="protein sequence ID" value="GAT68731.1"/>
    <property type="molecule type" value="Genomic_DNA"/>
</dbReference>
<name>A0A171DIK7_9ACTN</name>
<dbReference type="AlphaFoldDB" id="A0A171DIK7"/>
<keyword evidence="2" id="KW-1185">Reference proteome</keyword>
<dbReference type="Pfam" id="PF13384">
    <property type="entry name" value="HTH_23"/>
    <property type="match status" value="1"/>
</dbReference>
<dbReference type="Proteomes" id="UP000077701">
    <property type="component" value="Unassembled WGS sequence"/>
</dbReference>
<gene>
    <name evidence="1" type="ORF">PS9374_04396</name>
</gene>
<dbReference type="Gene3D" id="1.10.10.60">
    <property type="entry name" value="Homeodomain-like"/>
    <property type="match status" value="1"/>
</dbReference>
<proteinExistence type="predicted"/>
<dbReference type="STRING" id="161355.PS9374_04396"/>
<protein>
    <recommendedName>
        <fullName evidence="3">Transposase</fullName>
    </recommendedName>
</protein>
<dbReference type="RefSeq" id="WP_068899537.1">
    <property type="nucleotide sequence ID" value="NZ_BDCX01000011.1"/>
</dbReference>
<dbReference type="InterPro" id="IPR009057">
    <property type="entry name" value="Homeodomain-like_sf"/>
</dbReference>
<comment type="caution">
    <text evidence="1">The sequence shown here is derived from an EMBL/GenBank/DDBJ whole genome shotgun (WGS) entry which is preliminary data.</text>
</comment>
<evidence type="ECO:0000313" key="1">
    <source>
        <dbReference type="EMBL" id="GAT68731.1"/>
    </source>
</evidence>
<evidence type="ECO:0008006" key="3">
    <source>
        <dbReference type="Google" id="ProtNLM"/>
    </source>
</evidence>